<comment type="caution">
    <text evidence="3">The sequence shown here is derived from an EMBL/GenBank/DDBJ whole genome shotgun (WGS) entry which is preliminary data.</text>
</comment>
<reference evidence="3 4" key="1">
    <citation type="journal article" date="2022" name="Nat. Ecol. Evol.">
        <title>A masculinizing supergene underlies an exaggerated male reproductive morph in a spider.</title>
        <authorList>
            <person name="Hendrickx F."/>
            <person name="De Corte Z."/>
            <person name="Sonet G."/>
            <person name="Van Belleghem S.M."/>
            <person name="Kostlbacher S."/>
            <person name="Vangestel C."/>
        </authorList>
    </citation>
    <scope>NUCLEOTIDE SEQUENCE [LARGE SCALE GENOMIC DNA]</scope>
    <source>
        <strain evidence="3">W744_W776</strain>
    </source>
</reference>
<feature type="region of interest" description="Disordered" evidence="1">
    <location>
        <begin position="742"/>
        <end position="763"/>
    </location>
</feature>
<dbReference type="SUPFAM" id="SSF49562">
    <property type="entry name" value="C2 domain (Calcium/lipid-binding domain, CaLB)"/>
    <property type="match status" value="1"/>
</dbReference>
<dbReference type="GO" id="GO:0005634">
    <property type="term" value="C:nucleus"/>
    <property type="evidence" value="ECO:0007669"/>
    <property type="project" value="TreeGrafter"/>
</dbReference>
<dbReference type="Gene3D" id="2.60.40.150">
    <property type="entry name" value="C2 domain"/>
    <property type="match status" value="1"/>
</dbReference>
<evidence type="ECO:0000259" key="2">
    <source>
        <dbReference type="PROSITE" id="PS50004"/>
    </source>
</evidence>
<dbReference type="PANTHER" id="PTHR46848:SF1">
    <property type="entry name" value="REGULATOR OF G-PROTEIN SIGNALING 3"/>
    <property type="match status" value="1"/>
</dbReference>
<proteinExistence type="predicted"/>
<dbReference type="SMART" id="SM00239">
    <property type="entry name" value="C2"/>
    <property type="match status" value="1"/>
</dbReference>
<organism evidence="3 4">
    <name type="scientific">Oedothorax gibbosus</name>
    <dbReference type="NCBI Taxonomy" id="931172"/>
    <lineage>
        <taxon>Eukaryota</taxon>
        <taxon>Metazoa</taxon>
        <taxon>Ecdysozoa</taxon>
        <taxon>Arthropoda</taxon>
        <taxon>Chelicerata</taxon>
        <taxon>Arachnida</taxon>
        <taxon>Araneae</taxon>
        <taxon>Araneomorphae</taxon>
        <taxon>Entelegynae</taxon>
        <taxon>Araneoidea</taxon>
        <taxon>Linyphiidae</taxon>
        <taxon>Erigoninae</taxon>
        <taxon>Oedothorax</taxon>
    </lineage>
</organism>
<keyword evidence="4" id="KW-1185">Reference proteome</keyword>
<feature type="compositionally biased region" description="Low complexity" evidence="1">
    <location>
        <begin position="749"/>
        <end position="763"/>
    </location>
</feature>
<sequence>MAQQQEKKKRLSFLGKIFRSSKKSSKDTSTTADDSFRRQCALYHSFHSTNALQDNNISSDEAGNFTTLENSAFMDMHKDAGIIFLNKNSITNSIVLREEDRHVQFVPTPMNKYYNVDVKSAPAKFVKKDENKENVGLNKSLKPTRPILRFGKSRENLPQKEDYKSNQNLVDSGKLKFNVTYIDGPQVKQTPTIPRTSTKMVLLDRKNGSMPFLNISEITKYGSLPRSTKASDERYRSGNEVQVQGDSYDIKAKLFFPPVENRNLGFNRPLTEAGIQSKYLRKTDKTGFNKSISDIPRHVEQRRCLQQGVCNDANRYNMGETHMVVQTRSQDCQPLKIVKDHLQIHKFGNMNCFNQVNCQLPNKAINEIGLPSNVQNCQQRDSNKLHGTSDSPHYIPLAEAYSSSRHVKQIQSENLKTQTGYYLKNSDFVRPNTRKQLPIPLNNGPRNSLNTTNLKLTNPPHNPAMQGTMTIEEYSHFVSQARNQVIRSSMISHRRKFVNKICKYKSKECEDGFSSMADDECSFNCSCSSCLAKFSRDYKKNMNRNSLHLNADDKFFFITTEEHGVHERASLPPVPEIPHTTENDRNMSVNGKVQSAETTWYECNDSLCKTPKTSENITEGTTAILTPRDFQGDRLVESIYENITQIINSATKRNFNKQDIQTMFSTPLSRSKVAKEVAEVTSNKKVSRALFASADNLTSTQTKPMPSTTKSPVAFSDSVILLQEIFQKLSQECRELLQPNASSATPINQQSSSNPSQMSVSSSGSKYVNDLVKNLRSKEISEGDFASIIGGIAQNIFLEAKLKQKVLRISHSTSLPDLTKEELQPKIQSASSVENVPKCTESQIKESPEDKGDLTTISSTASDNLNDRSQPDGWSKSPTTTTENSSGDSIAEHSNSSKDDSRTSDSDAQILEMAIRLGMGLSPISKEEKTTYFSASPAKATKYKSKDVLSGKGKLKLKIYHNSGLVTVNVMRAAKLNRINGKDLNPYIKISMVPDCSKRVHWRTSVQKGYKNPIFNQKFSFEILAEDITKRLVFSVWHRDFTKERSELVGCMSFSVRHVMDDSHKIDGWYRLLREGFGTQKHFAAHTRSNSCSLKQVKQGF</sequence>
<evidence type="ECO:0000256" key="1">
    <source>
        <dbReference type="SAM" id="MobiDB-lite"/>
    </source>
</evidence>
<feature type="compositionally biased region" description="Basic and acidic residues" evidence="1">
    <location>
        <begin position="843"/>
        <end position="853"/>
    </location>
</feature>
<gene>
    <name evidence="3" type="ORF">JTE90_006031</name>
</gene>
<dbReference type="InterPro" id="IPR035892">
    <property type="entry name" value="C2_domain_sf"/>
</dbReference>
<feature type="domain" description="C2" evidence="2">
    <location>
        <begin position="951"/>
        <end position="1070"/>
    </location>
</feature>
<dbReference type="EMBL" id="JAFNEN010000194">
    <property type="protein sequence ID" value="KAG8190092.1"/>
    <property type="molecule type" value="Genomic_DNA"/>
</dbReference>
<feature type="region of interest" description="Disordered" evidence="1">
    <location>
        <begin position="820"/>
        <end position="906"/>
    </location>
</feature>
<name>A0AAV6V038_9ARAC</name>
<dbReference type="AlphaFoldDB" id="A0AAV6V038"/>
<dbReference type="Proteomes" id="UP000827092">
    <property type="component" value="Unassembled WGS sequence"/>
</dbReference>
<dbReference type="GO" id="GO:0005886">
    <property type="term" value="C:plasma membrane"/>
    <property type="evidence" value="ECO:0007669"/>
    <property type="project" value="TreeGrafter"/>
</dbReference>
<protein>
    <recommendedName>
        <fullName evidence="2">C2 domain-containing protein</fullName>
    </recommendedName>
</protein>
<accession>A0AAV6V038</accession>
<feature type="compositionally biased region" description="Polar residues" evidence="1">
    <location>
        <begin position="876"/>
        <end position="888"/>
    </location>
</feature>
<dbReference type="PANTHER" id="PTHR46848">
    <property type="entry name" value="REGULATOR OF G-PROTEIN SIGNALING 3"/>
    <property type="match status" value="1"/>
</dbReference>
<feature type="compositionally biased region" description="Polar residues" evidence="1">
    <location>
        <begin position="855"/>
        <end position="864"/>
    </location>
</feature>
<dbReference type="PROSITE" id="PS50004">
    <property type="entry name" value="C2"/>
    <property type="match status" value="1"/>
</dbReference>
<dbReference type="InterPro" id="IPR000008">
    <property type="entry name" value="C2_dom"/>
</dbReference>
<dbReference type="Pfam" id="PF00168">
    <property type="entry name" value="C2"/>
    <property type="match status" value="1"/>
</dbReference>
<feature type="compositionally biased region" description="Basic and acidic residues" evidence="1">
    <location>
        <begin position="895"/>
        <end position="905"/>
    </location>
</feature>
<evidence type="ECO:0000313" key="3">
    <source>
        <dbReference type="EMBL" id="KAG8190092.1"/>
    </source>
</evidence>
<evidence type="ECO:0000313" key="4">
    <source>
        <dbReference type="Proteomes" id="UP000827092"/>
    </source>
</evidence>
<feature type="region of interest" description="Disordered" evidence="1">
    <location>
        <begin position="567"/>
        <end position="587"/>
    </location>
</feature>